<dbReference type="InterPro" id="IPR021364">
    <property type="entry name" value="DUF2857"/>
</dbReference>
<name>A0A177MX76_9GAMM</name>
<gene>
    <name evidence="1" type="ORF">A1359_17985</name>
</gene>
<dbReference type="Proteomes" id="UP000078476">
    <property type="component" value="Unassembled WGS sequence"/>
</dbReference>
<dbReference type="RefSeq" id="WP_066987990.1">
    <property type="nucleotide sequence ID" value="NZ_LUUI01000163.1"/>
</dbReference>
<keyword evidence="2" id="KW-1185">Reference proteome</keyword>
<evidence type="ECO:0008006" key="3">
    <source>
        <dbReference type="Google" id="ProtNLM"/>
    </source>
</evidence>
<dbReference type="Pfam" id="PF11198">
    <property type="entry name" value="DUF2857"/>
    <property type="match status" value="1"/>
</dbReference>
<comment type="caution">
    <text evidence="1">The sequence shown here is derived from an EMBL/GenBank/DDBJ whole genome shotgun (WGS) entry which is preliminary data.</text>
</comment>
<reference evidence="1 2" key="1">
    <citation type="submission" date="2016-03" db="EMBL/GenBank/DDBJ databases">
        <authorList>
            <person name="Ploux O."/>
        </authorList>
    </citation>
    <scope>NUCLEOTIDE SEQUENCE [LARGE SCALE GENOMIC DNA]</scope>
    <source>
        <strain evidence="1 2">R-45370</strain>
    </source>
</reference>
<evidence type="ECO:0000313" key="2">
    <source>
        <dbReference type="Proteomes" id="UP000078476"/>
    </source>
</evidence>
<organism evidence="1 2">
    <name type="scientific">Methylomonas lenta</name>
    <dbReference type="NCBI Taxonomy" id="980561"/>
    <lineage>
        <taxon>Bacteria</taxon>
        <taxon>Pseudomonadati</taxon>
        <taxon>Pseudomonadota</taxon>
        <taxon>Gammaproteobacteria</taxon>
        <taxon>Methylococcales</taxon>
        <taxon>Methylococcaceae</taxon>
        <taxon>Methylomonas</taxon>
    </lineage>
</organism>
<dbReference type="AlphaFoldDB" id="A0A177MX76"/>
<dbReference type="STRING" id="980561.A1359_17985"/>
<proteinExistence type="predicted"/>
<sequence length="185" mass="21213">MNYQAEFALHTLMFVSRMAAEGDFETPHQLGLRNDQIEKILALSTQEIHEMAMTTKARYMRILFDADALDTAMLVCGQRIRQRELILQLLTAGASLPVMRTLFGLTSADTANYRKYLNLPKADGRPFIPTEAEQVKIWELWKATEQEPLGIAERLLYVHQQTQIKISAIWPLIQNWFASDLDGRC</sequence>
<accession>A0A177MX76</accession>
<dbReference type="EMBL" id="LUUI01000163">
    <property type="protein sequence ID" value="OAI09873.1"/>
    <property type="molecule type" value="Genomic_DNA"/>
</dbReference>
<protein>
    <recommendedName>
        <fullName evidence="3">DUF2857 domain-containing protein</fullName>
    </recommendedName>
</protein>
<evidence type="ECO:0000313" key="1">
    <source>
        <dbReference type="EMBL" id="OAI09873.1"/>
    </source>
</evidence>